<dbReference type="InterPro" id="IPR036178">
    <property type="entry name" value="Formintransfe-cycloase-like_sf"/>
</dbReference>
<dbReference type="SUPFAM" id="SSF101262">
    <property type="entry name" value="Methenyltetrahydrofolate cyclohydrolase-like"/>
    <property type="match status" value="1"/>
</dbReference>
<name>A0AAU8IDA9_9BACL</name>
<sequence length="204" mass="22172">MKVFDQTLRQFIEASGSKSPVPGGGSVAAVSAALGASMGAMVARLTSGLKYHSVSERMNEIIRQMEAAIHTFEHFAAEDMDSFKAFMDALHLPKVTAEQRADRTSALQKAAIHAAEIPISLMTECRDTAQILAASAELFNKNVKSDLGVAVILLEASAQSAWLTAQINFKYIKDLSLRNKLQEQGNGTLKHIQKTKEQILNIIS</sequence>
<dbReference type="EMBL" id="CP159510">
    <property type="protein sequence ID" value="XCJ16202.1"/>
    <property type="molecule type" value="Genomic_DNA"/>
</dbReference>
<accession>A0AAU8IDA9</accession>
<feature type="domain" description="Cyclodeaminase/cyclohydrolase" evidence="1">
    <location>
        <begin position="7"/>
        <end position="184"/>
    </location>
</feature>
<dbReference type="InterPro" id="IPR007044">
    <property type="entry name" value="Cyclodeamin/CycHdrlase"/>
</dbReference>
<dbReference type="Gene3D" id="1.20.120.680">
    <property type="entry name" value="Formiminotetrahydrofolate cyclodeaminase monomer, up-and-down helical bundle"/>
    <property type="match status" value="1"/>
</dbReference>
<proteinExistence type="predicted"/>
<dbReference type="Pfam" id="PF04961">
    <property type="entry name" value="FTCD_C"/>
    <property type="match status" value="1"/>
</dbReference>
<reference evidence="2" key="1">
    <citation type="submission" date="2024-06" db="EMBL/GenBank/DDBJ databases">
        <authorList>
            <person name="Fan A."/>
            <person name="Zhang F.Y."/>
            <person name="Zhang L."/>
        </authorList>
    </citation>
    <scope>NUCLEOTIDE SEQUENCE</scope>
    <source>
        <strain evidence="2">Y61</strain>
    </source>
</reference>
<dbReference type="RefSeq" id="WP_353947800.1">
    <property type="nucleotide sequence ID" value="NZ_CP159510.1"/>
</dbReference>
<evidence type="ECO:0000313" key="2">
    <source>
        <dbReference type="EMBL" id="XCJ16202.1"/>
    </source>
</evidence>
<gene>
    <name evidence="2" type="ORF">ABNN70_10940</name>
</gene>
<dbReference type="GO" id="GO:0003824">
    <property type="term" value="F:catalytic activity"/>
    <property type="evidence" value="ECO:0007669"/>
    <property type="project" value="InterPro"/>
</dbReference>
<organism evidence="2">
    <name type="scientific">Sporolactobacillus sp. Y61</name>
    <dbReference type="NCBI Taxonomy" id="3160863"/>
    <lineage>
        <taxon>Bacteria</taxon>
        <taxon>Bacillati</taxon>
        <taxon>Bacillota</taxon>
        <taxon>Bacilli</taxon>
        <taxon>Bacillales</taxon>
        <taxon>Sporolactobacillaceae</taxon>
        <taxon>Sporolactobacillus</taxon>
    </lineage>
</organism>
<evidence type="ECO:0000259" key="1">
    <source>
        <dbReference type="Pfam" id="PF04961"/>
    </source>
</evidence>
<protein>
    <submittedName>
        <fullName evidence="2">Cyclodeaminase/cyclohydrolase family protein</fullName>
    </submittedName>
</protein>
<dbReference type="AlphaFoldDB" id="A0AAU8IDA9"/>